<protein>
    <submittedName>
        <fullName evidence="2">Uncharacterized protein</fullName>
    </submittedName>
</protein>
<reference evidence="2" key="1">
    <citation type="journal article" date="2020" name="Cell">
        <title>Large-Scale Comparative Analyses of Tick Genomes Elucidate Their Genetic Diversity and Vector Capacities.</title>
        <authorList>
            <consortium name="Tick Genome and Microbiome Consortium (TIGMIC)"/>
            <person name="Jia N."/>
            <person name="Wang J."/>
            <person name="Shi W."/>
            <person name="Du L."/>
            <person name="Sun Y."/>
            <person name="Zhan W."/>
            <person name="Jiang J.F."/>
            <person name="Wang Q."/>
            <person name="Zhang B."/>
            <person name="Ji P."/>
            <person name="Bell-Sakyi L."/>
            <person name="Cui X.M."/>
            <person name="Yuan T.T."/>
            <person name="Jiang B.G."/>
            <person name="Yang W.F."/>
            <person name="Lam T.T."/>
            <person name="Chang Q.C."/>
            <person name="Ding S.J."/>
            <person name="Wang X.J."/>
            <person name="Zhu J.G."/>
            <person name="Ruan X.D."/>
            <person name="Zhao L."/>
            <person name="Wei J.T."/>
            <person name="Ye R.Z."/>
            <person name="Que T.C."/>
            <person name="Du C.H."/>
            <person name="Zhou Y.H."/>
            <person name="Cheng J.X."/>
            <person name="Dai P.F."/>
            <person name="Guo W.B."/>
            <person name="Han X.H."/>
            <person name="Huang E.J."/>
            <person name="Li L.F."/>
            <person name="Wei W."/>
            <person name="Gao Y.C."/>
            <person name="Liu J.Z."/>
            <person name="Shao H.Z."/>
            <person name="Wang X."/>
            <person name="Wang C.C."/>
            <person name="Yang T.C."/>
            <person name="Huo Q.B."/>
            <person name="Li W."/>
            <person name="Chen H.Y."/>
            <person name="Chen S.E."/>
            <person name="Zhou L.G."/>
            <person name="Ni X.B."/>
            <person name="Tian J.H."/>
            <person name="Sheng Y."/>
            <person name="Liu T."/>
            <person name="Pan Y.S."/>
            <person name="Xia L.Y."/>
            <person name="Li J."/>
            <person name="Zhao F."/>
            <person name="Cao W.C."/>
        </authorList>
    </citation>
    <scope>NUCLEOTIDE SEQUENCE</scope>
    <source>
        <strain evidence="2">Rmic-2018</strain>
    </source>
</reference>
<sequence length="123" mass="13875">MLKEGWYHVLVGFVALGFVLLLSGLALFTIKKRSDTSQYELLLSITTSVQAAYILLYSIEMVILVYTLGMLRMGKNIWKQLDVIMYFLVVIEFFLISMTSVSSGTKPDATYTSVLQISFITVI</sequence>
<reference evidence="2" key="2">
    <citation type="submission" date="2021-09" db="EMBL/GenBank/DDBJ databases">
        <authorList>
            <person name="Jia N."/>
            <person name="Wang J."/>
            <person name="Shi W."/>
            <person name="Du L."/>
            <person name="Sun Y."/>
            <person name="Zhan W."/>
            <person name="Jiang J."/>
            <person name="Wang Q."/>
            <person name="Zhang B."/>
            <person name="Ji P."/>
            <person name="Sakyi L.B."/>
            <person name="Cui X."/>
            <person name="Yuan T."/>
            <person name="Jiang B."/>
            <person name="Yang W."/>
            <person name="Lam T.T.-Y."/>
            <person name="Chang Q."/>
            <person name="Ding S."/>
            <person name="Wang X."/>
            <person name="Zhu J."/>
            <person name="Ruan X."/>
            <person name="Zhao L."/>
            <person name="Wei J."/>
            <person name="Que T."/>
            <person name="Du C."/>
            <person name="Cheng J."/>
            <person name="Dai P."/>
            <person name="Han X."/>
            <person name="Huang E."/>
            <person name="Gao Y."/>
            <person name="Liu J."/>
            <person name="Shao H."/>
            <person name="Ye R."/>
            <person name="Li L."/>
            <person name="Wei W."/>
            <person name="Wang X."/>
            <person name="Wang C."/>
            <person name="Huo Q."/>
            <person name="Li W."/>
            <person name="Guo W."/>
            <person name="Chen H."/>
            <person name="Chen S."/>
            <person name="Zhou L."/>
            <person name="Zhou L."/>
            <person name="Ni X."/>
            <person name="Tian J."/>
            <person name="Zhou Y."/>
            <person name="Sheng Y."/>
            <person name="Liu T."/>
            <person name="Pan Y."/>
            <person name="Xia L."/>
            <person name="Li J."/>
            <person name="Zhao F."/>
            <person name="Cao W."/>
        </authorList>
    </citation>
    <scope>NUCLEOTIDE SEQUENCE</scope>
    <source>
        <strain evidence="2">Rmic-2018</strain>
        <tissue evidence="2">Larvae</tissue>
    </source>
</reference>
<name>A0A9J6CWJ0_RHIMP</name>
<dbReference type="AlphaFoldDB" id="A0A9J6CWJ0"/>
<dbReference type="VEuPathDB" id="VectorBase:LOC119185541"/>
<keyword evidence="1" id="KW-1133">Transmembrane helix</keyword>
<feature type="transmembrane region" description="Helical" evidence="1">
    <location>
        <begin position="83"/>
        <end position="101"/>
    </location>
</feature>
<accession>A0A9J6CWJ0</accession>
<feature type="transmembrane region" description="Helical" evidence="1">
    <location>
        <begin position="51"/>
        <end position="71"/>
    </location>
</feature>
<organism evidence="2 3">
    <name type="scientific">Rhipicephalus microplus</name>
    <name type="common">Cattle tick</name>
    <name type="synonym">Boophilus microplus</name>
    <dbReference type="NCBI Taxonomy" id="6941"/>
    <lineage>
        <taxon>Eukaryota</taxon>
        <taxon>Metazoa</taxon>
        <taxon>Ecdysozoa</taxon>
        <taxon>Arthropoda</taxon>
        <taxon>Chelicerata</taxon>
        <taxon>Arachnida</taxon>
        <taxon>Acari</taxon>
        <taxon>Parasitiformes</taxon>
        <taxon>Ixodida</taxon>
        <taxon>Ixodoidea</taxon>
        <taxon>Ixodidae</taxon>
        <taxon>Rhipicephalinae</taxon>
        <taxon>Rhipicephalus</taxon>
        <taxon>Boophilus</taxon>
    </lineage>
</organism>
<evidence type="ECO:0000313" key="2">
    <source>
        <dbReference type="EMBL" id="KAH7938656.1"/>
    </source>
</evidence>
<proteinExistence type="predicted"/>
<keyword evidence="1" id="KW-0812">Transmembrane</keyword>
<gene>
    <name evidence="2" type="ORF">HPB51_028826</name>
</gene>
<feature type="transmembrane region" description="Helical" evidence="1">
    <location>
        <begin position="6"/>
        <end position="30"/>
    </location>
</feature>
<keyword evidence="3" id="KW-1185">Reference proteome</keyword>
<evidence type="ECO:0000256" key="1">
    <source>
        <dbReference type="SAM" id="Phobius"/>
    </source>
</evidence>
<dbReference type="EMBL" id="JABSTU010005820">
    <property type="protein sequence ID" value="KAH7938656.1"/>
    <property type="molecule type" value="Genomic_DNA"/>
</dbReference>
<comment type="caution">
    <text evidence="2">The sequence shown here is derived from an EMBL/GenBank/DDBJ whole genome shotgun (WGS) entry which is preliminary data.</text>
</comment>
<dbReference type="Proteomes" id="UP000821866">
    <property type="component" value="Unassembled WGS sequence"/>
</dbReference>
<keyword evidence="1" id="KW-0472">Membrane</keyword>
<evidence type="ECO:0000313" key="3">
    <source>
        <dbReference type="Proteomes" id="UP000821866"/>
    </source>
</evidence>